<dbReference type="InterPro" id="IPR030392">
    <property type="entry name" value="S74_ICA"/>
</dbReference>
<evidence type="ECO:0000256" key="1">
    <source>
        <dbReference type="SAM" id="Coils"/>
    </source>
</evidence>
<reference evidence="3" key="1">
    <citation type="journal article" date="2020" name="Nature">
        <title>Giant virus diversity and host interactions through global metagenomics.</title>
        <authorList>
            <person name="Schulz F."/>
            <person name="Roux S."/>
            <person name="Paez-Espino D."/>
            <person name="Jungbluth S."/>
            <person name="Walsh D.A."/>
            <person name="Denef V.J."/>
            <person name="McMahon K.D."/>
            <person name="Konstantinidis K.T."/>
            <person name="Eloe-Fadrosh E.A."/>
            <person name="Kyrpides N.C."/>
            <person name="Woyke T."/>
        </authorList>
    </citation>
    <scope>NUCLEOTIDE SEQUENCE</scope>
    <source>
        <strain evidence="3">GVMAG-M-3300027769-26</strain>
    </source>
</reference>
<keyword evidence="1" id="KW-0175">Coiled coil</keyword>
<dbReference type="Pfam" id="PF13884">
    <property type="entry name" value="Peptidase_S74"/>
    <property type="match status" value="1"/>
</dbReference>
<name>A0A6C0LBA1_9ZZZZ</name>
<sequence>MVWNIGLSGNDYKILNSSSNNTTYNSLLYLDYFTINENGNVGINNGNPKRKLDINGDILNNGILISSNILGNVMNTSNFLQINYKDSASASANNVLDIYGTTLLRGNLGIGTMRPQFALDVAGIINARELIGTGSNVYNINASNINAGILNVLQGGTGVPNIIPNQLIYGDNNKIRQSENLIFEDNILKALFFEGNGSKLRSIDASTITQGVLGVTRGGTGLRRFDIKGGVILANLNNNNDIDRTTIAQSEDLKWDNIENAFEINGNIKLPAHSNLLIGGAPLNYTALGDYPLATCNIPGVVKLSSQFKINNDSELILANTGSSKWGQVDDFIFYPPQTITDSHCVGIGILPEDTSNRLIVNGNINIVDGVYKINGVDMDEYNSNIISQRINNFTLDNIDKLFCGNKNRCFSLENIGGNVLEYQIGALNNGTLENNNNFKFLQKVIFKEGLEIAGGTFDIGDLDKLVLKALEVAGTTADSIFGINQNGIGNLLKISKSNQIRTILTNDGNMGVGIFNESSTPPILPLEKLHIMGNIIATGTITSCYSDKRLKTFTSNISNSLDIISNLNGYYYHPNEDALKAGFENEKQIGLSAQEVQSVLPEIVKIAPFDMARDDDGNITSKSGKSYLTICYERLGPVFVEAIKELTGQIKELKEENATIKKDIETIKNMIASKYLN</sequence>
<organism evidence="3">
    <name type="scientific">viral metagenome</name>
    <dbReference type="NCBI Taxonomy" id="1070528"/>
    <lineage>
        <taxon>unclassified sequences</taxon>
        <taxon>metagenomes</taxon>
        <taxon>organismal metagenomes</taxon>
    </lineage>
</organism>
<proteinExistence type="predicted"/>
<dbReference type="EMBL" id="MN740460">
    <property type="protein sequence ID" value="QHU27707.1"/>
    <property type="molecule type" value="Genomic_DNA"/>
</dbReference>
<evidence type="ECO:0000313" key="3">
    <source>
        <dbReference type="EMBL" id="QHU27707.1"/>
    </source>
</evidence>
<dbReference type="AlphaFoldDB" id="A0A6C0LBA1"/>
<feature type="domain" description="Peptidase S74" evidence="2">
    <location>
        <begin position="547"/>
        <end position="658"/>
    </location>
</feature>
<protein>
    <recommendedName>
        <fullName evidence="2">Peptidase S74 domain-containing protein</fullName>
    </recommendedName>
</protein>
<accession>A0A6C0LBA1</accession>
<feature type="coiled-coil region" evidence="1">
    <location>
        <begin position="644"/>
        <end position="671"/>
    </location>
</feature>
<dbReference type="PROSITE" id="PS51688">
    <property type="entry name" value="ICA"/>
    <property type="match status" value="1"/>
</dbReference>
<evidence type="ECO:0000259" key="2">
    <source>
        <dbReference type="PROSITE" id="PS51688"/>
    </source>
</evidence>